<sequence length="142" mass="16623">MTNEQKALMDVKKDVLKLWNRKEVLSNALVKRMLDLTAKNIDGVTKKYKLDNQESLRLAESIENYVFSIIEEKIYEELDDISTEAMKISLAEQFGMKLSEEKAKLREALLGIKEWLELIDVDNCRKICTWIKNFILEQLQPN</sequence>
<proteinExistence type="predicted"/>
<keyword evidence="2" id="KW-1185">Reference proteome</keyword>
<accession>D1APU3</accession>
<dbReference type="AlphaFoldDB" id="D1APU3"/>
<dbReference type="Proteomes" id="UP000000845">
    <property type="component" value="Chromosome"/>
</dbReference>
<name>D1APU3_SEBTE</name>
<gene>
    <name evidence="1" type="ordered locus">Sterm_3286</name>
</gene>
<organism evidence="1 2">
    <name type="scientific">Sebaldella termitidis (strain ATCC 33386 / NCTC 11300)</name>
    <dbReference type="NCBI Taxonomy" id="526218"/>
    <lineage>
        <taxon>Bacteria</taxon>
        <taxon>Fusobacteriati</taxon>
        <taxon>Fusobacteriota</taxon>
        <taxon>Fusobacteriia</taxon>
        <taxon>Fusobacteriales</taxon>
        <taxon>Leptotrichiaceae</taxon>
        <taxon>Sebaldella</taxon>
    </lineage>
</organism>
<dbReference type="HOGENOM" id="CLU_1814469_0_0_0"/>
<dbReference type="KEGG" id="str:Sterm_3286"/>
<dbReference type="EMBL" id="CP001739">
    <property type="protein sequence ID" value="ACZ10127.1"/>
    <property type="molecule type" value="Genomic_DNA"/>
</dbReference>
<protein>
    <submittedName>
        <fullName evidence="1">Uncharacterized protein</fullName>
    </submittedName>
</protein>
<reference evidence="2" key="1">
    <citation type="submission" date="2009-09" db="EMBL/GenBank/DDBJ databases">
        <title>The complete chromosome of Sebaldella termitidis ATCC 33386.</title>
        <authorList>
            <consortium name="US DOE Joint Genome Institute (JGI-PGF)"/>
            <person name="Lucas S."/>
            <person name="Copeland A."/>
            <person name="Lapidus A."/>
            <person name="Glavina del Rio T."/>
            <person name="Dalin E."/>
            <person name="Tice H."/>
            <person name="Bruce D."/>
            <person name="Goodwin L."/>
            <person name="Pitluck S."/>
            <person name="Kyrpides N."/>
            <person name="Mavromatis K."/>
            <person name="Ivanova N."/>
            <person name="Mikhailova N."/>
            <person name="Sims D."/>
            <person name="Meincke L."/>
            <person name="Brettin T."/>
            <person name="Detter J.C."/>
            <person name="Han C."/>
            <person name="Larimer F."/>
            <person name="Land M."/>
            <person name="Hauser L."/>
            <person name="Markowitz V."/>
            <person name="Cheng J.F."/>
            <person name="Hugenholtz P."/>
            <person name="Woyke T."/>
            <person name="Wu D."/>
            <person name="Eisen J.A."/>
        </authorList>
    </citation>
    <scope>NUCLEOTIDE SEQUENCE [LARGE SCALE GENOMIC DNA]</scope>
    <source>
        <strain evidence="2">ATCC 33386 / NCTC 11300</strain>
    </source>
</reference>
<evidence type="ECO:0000313" key="1">
    <source>
        <dbReference type="EMBL" id="ACZ10127.1"/>
    </source>
</evidence>
<evidence type="ECO:0000313" key="2">
    <source>
        <dbReference type="Proteomes" id="UP000000845"/>
    </source>
</evidence>
<reference evidence="1 2" key="2">
    <citation type="journal article" date="2010" name="Stand. Genomic Sci.">
        <title>Complete genome sequence of Sebaldella termitidis type strain (NCTC 11300).</title>
        <authorList>
            <person name="Harmon-Smith M."/>
            <person name="Celia L."/>
            <person name="Chertkov O."/>
            <person name="Lapidus A."/>
            <person name="Copeland A."/>
            <person name="Glavina Del Rio T."/>
            <person name="Nolan M."/>
            <person name="Lucas S."/>
            <person name="Tice H."/>
            <person name="Cheng J.F."/>
            <person name="Han C."/>
            <person name="Detter J.C."/>
            <person name="Bruce D."/>
            <person name="Goodwin L."/>
            <person name="Pitluck S."/>
            <person name="Pati A."/>
            <person name="Liolios K."/>
            <person name="Ivanova N."/>
            <person name="Mavromatis K."/>
            <person name="Mikhailova N."/>
            <person name="Chen A."/>
            <person name="Palaniappan K."/>
            <person name="Land M."/>
            <person name="Hauser L."/>
            <person name="Chang Y.J."/>
            <person name="Jeffries C.D."/>
            <person name="Brettin T."/>
            <person name="Goker M."/>
            <person name="Beck B."/>
            <person name="Bristow J."/>
            <person name="Eisen J.A."/>
            <person name="Markowitz V."/>
            <person name="Hugenholtz P."/>
            <person name="Kyrpides N.C."/>
            <person name="Klenk H.P."/>
            <person name="Chen F."/>
        </authorList>
    </citation>
    <scope>NUCLEOTIDE SEQUENCE [LARGE SCALE GENOMIC DNA]</scope>
    <source>
        <strain evidence="2">ATCC 33386 / NCTC 11300</strain>
    </source>
</reference>